<dbReference type="InterPro" id="IPR036397">
    <property type="entry name" value="RNaseH_sf"/>
</dbReference>
<dbReference type="EMBL" id="KQ434801">
    <property type="protein sequence ID" value="KZC05885.1"/>
    <property type="molecule type" value="Genomic_DNA"/>
</dbReference>
<keyword evidence="2" id="KW-1185">Reference proteome</keyword>
<organism evidence="1 2">
    <name type="scientific">Dufourea novaeangliae</name>
    <name type="common">Sweat bee</name>
    <dbReference type="NCBI Taxonomy" id="178035"/>
    <lineage>
        <taxon>Eukaryota</taxon>
        <taxon>Metazoa</taxon>
        <taxon>Ecdysozoa</taxon>
        <taxon>Arthropoda</taxon>
        <taxon>Hexapoda</taxon>
        <taxon>Insecta</taxon>
        <taxon>Pterygota</taxon>
        <taxon>Neoptera</taxon>
        <taxon>Endopterygota</taxon>
        <taxon>Hymenoptera</taxon>
        <taxon>Apocrita</taxon>
        <taxon>Aculeata</taxon>
        <taxon>Apoidea</taxon>
        <taxon>Anthophila</taxon>
        <taxon>Halictidae</taxon>
        <taxon>Rophitinae</taxon>
        <taxon>Dufourea</taxon>
    </lineage>
</organism>
<evidence type="ECO:0000313" key="1">
    <source>
        <dbReference type="EMBL" id="KZC05885.1"/>
    </source>
</evidence>
<dbReference type="STRING" id="178035.A0A154P1S7"/>
<name>A0A154P1S7_DUFNO</name>
<proteinExistence type="predicted"/>
<accession>A0A154P1S7</accession>
<reference evidence="1 2" key="1">
    <citation type="submission" date="2015-07" db="EMBL/GenBank/DDBJ databases">
        <title>The genome of Dufourea novaeangliae.</title>
        <authorList>
            <person name="Pan H."/>
            <person name="Kapheim K."/>
        </authorList>
    </citation>
    <scope>NUCLEOTIDE SEQUENCE [LARGE SCALE GENOMIC DNA]</scope>
    <source>
        <strain evidence="1">0120121106</strain>
        <tissue evidence="1">Whole body</tissue>
    </source>
</reference>
<protein>
    <recommendedName>
        <fullName evidence="3">Tc1-like transposase DDE domain-containing protein</fullName>
    </recommendedName>
</protein>
<dbReference type="Gene3D" id="3.30.420.10">
    <property type="entry name" value="Ribonuclease H-like superfamily/Ribonuclease H"/>
    <property type="match status" value="1"/>
</dbReference>
<evidence type="ECO:0000313" key="2">
    <source>
        <dbReference type="Proteomes" id="UP000076502"/>
    </source>
</evidence>
<dbReference type="AlphaFoldDB" id="A0A154P1S7"/>
<evidence type="ECO:0008006" key="3">
    <source>
        <dbReference type="Google" id="ProtNLM"/>
    </source>
</evidence>
<dbReference type="GO" id="GO:0003676">
    <property type="term" value="F:nucleic acid binding"/>
    <property type="evidence" value="ECO:0007669"/>
    <property type="project" value="InterPro"/>
</dbReference>
<dbReference type="Proteomes" id="UP000076502">
    <property type="component" value="Unassembled WGS sequence"/>
</dbReference>
<gene>
    <name evidence="1" type="ORF">WN55_06674</name>
</gene>
<sequence length="75" mass="8923">MPSTEWPPYSPILNPMDYSIWSILEARTCAKRHKSLKALKESLRREWNKILMTELRRVSENFTTRLKLCITTDQV</sequence>